<gene>
    <name evidence="3" type="ORF">NCTC11694_00326</name>
</gene>
<feature type="domain" description="Biotin-protein ligase N-terminal" evidence="2">
    <location>
        <begin position="57"/>
        <end position="152"/>
    </location>
</feature>
<sequence length="273" mass="29994">MIYKTLYNKGNSVMPLFFQETQLKRANMITLALAFTFSIFSAPTSANASPSKTYRIAIYRGDAGCAGCSEMVVKSLVGTGLPLNIAYVGEKETLKVNEQTLKKFDIYIQPGGGQDIAGSYDVIGDDGAEAIRQFVKSGKDFIGICMGAYLADKDWIGLIDAPLESEVGRPGSRAYDEGDYTLQVKWNNKQEPFYYQDGPYLNNTTSNAGFQAIAYYDNGDVAIARYKYGEGHVILSGPHPEADETWIDARVAGNTTAESKMKRILSYLGINKR</sequence>
<dbReference type="AlphaFoldDB" id="A0A7H4LSR3"/>
<comment type="caution">
    <text evidence="3">The sequence shown here is derived from an EMBL/GenBank/DDBJ whole genome shotgun (WGS) entry which is preliminary data.</text>
</comment>
<dbReference type="Pfam" id="PF09825">
    <property type="entry name" value="BPL_N"/>
    <property type="match status" value="1"/>
</dbReference>
<proteinExistence type="predicted"/>
<reference evidence="3 4" key="1">
    <citation type="submission" date="2018-06" db="EMBL/GenBank/DDBJ databases">
        <authorList>
            <consortium name="Pathogen Informatics"/>
            <person name="Doyle S."/>
        </authorList>
    </citation>
    <scope>NUCLEOTIDE SEQUENCE [LARGE SCALE GENOMIC DNA]</scope>
    <source>
        <strain evidence="3 4">NCTC11694</strain>
    </source>
</reference>
<evidence type="ECO:0000313" key="3">
    <source>
        <dbReference type="EMBL" id="STR39189.1"/>
    </source>
</evidence>
<evidence type="ECO:0000313" key="4">
    <source>
        <dbReference type="Proteomes" id="UP000255050"/>
    </source>
</evidence>
<dbReference type="Gene3D" id="3.40.50.880">
    <property type="match status" value="1"/>
</dbReference>
<dbReference type="InterPro" id="IPR029062">
    <property type="entry name" value="Class_I_gatase-like"/>
</dbReference>
<evidence type="ECO:0000256" key="1">
    <source>
        <dbReference type="SAM" id="SignalP"/>
    </source>
</evidence>
<accession>A0A7H4LSR3</accession>
<dbReference type="SUPFAM" id="SSF52317">
    <property type="entry name" value="Class I glutamine amidotransferase-like"/>
    <property type="match status" value="1"/>
</dbReference>
<feature type="signal peptide" evidence="1">
    <location>
        <begin position="1"/>
        <end position="48"/>
    </location>
</feature>
<dbReference type="InterPro" id="IPR019197">
    <property type="entry name" value="Biotin-prot_ligase_N"/>
</dbReference>
<evidence type="ECO:0000259" key="2">
    <source>
        <dbReference type="Pfam" id="PF09825"/>
    </source>
</evidence>
<name>A0A7H4LSR3_9ENTR</name>
<organism evidence="3 4">
    <name type="scientific">Klebsiella michiganensis</name>
    <dbReference type="NCBI Taxonomy" id="1134687"/>
    <lineage>
        <taxon>Bacteria</taxon>
        <taxon>Pseudomonadati</taxon>
        <taxon>Pseudomonadota</taxon>
        <taxon>Gammaproteobacteria</taxon>
        <taxon>Enterobacterales</taxon>
        <taxon>Enterobacteriaceae</taxon>
        <taxon>Klebsiella/Raoultella group</taxon>
        <taxon>Klebsiella</taxon>
    </lineage>
</organism>
<dbReference type="EMBL" id="UGJR01000002">
    <property type="protein sequence ID" value="STR39189.1"/>
    <property type="molecule type" value="Genomic_DNA"/>
</dbReference>
<keyword evidence="1" id="KW-0732">Signal</keyword>
<protein>
    <submittedName>
        <fullName evidence="3">Uncharacterized conserved protein</fullName>
    </submittedName>
</protein>
<dbReference type="Proteomes" id="UP000255050">
    <property type="component" value="Unassembled WGS sequence"/>
</dbReference>
<feature type="chain" id="PRO_5028946550" evidence="1">
    <location>
        <begin position="49"/>
        <end position="273"/>
    </location>
</feature>